<keyword evidence="1" id="KW-0812">Transmembrane</keyword>
<comment type="caution">
    <text evidence="2">The sequence shown here is derived from an EMBL/GenBank/DDBJ whole genome shotgun (WGS) entry which is preliminary data.</text>
</comment>
<sequence length="537" mass="63218">MKYLYKIKQQVVSFDILAFSFVLIAAVLLNYNYSNRLDIISDDDDLYFSFGMMLLEGKYRGADDGPLYYTFQLLLQLLTNDAIKTFYINYIITSSVPFILFYLLLRSRGVNIWLSAIIAIMFMFSLLNYPITPKLTHYAIIYLLLGLLAFSYSKKNIHKVFFCCLFVLLAAYARPELYIGFFLLTLVTAYLSYHEGQYKYLLIIISVAILSGYFLGTPIGERDRSFWTFKHHFSINYIQANPQLNLSPWNHFNQITTEAFGHKLVSIKDAIITSPSLVIWHIKLNIVNYLKMLPTYFTSIIFENIQFPFRKYVLILLGLLTIFRINYTKTYTNLKLIFKENLFFLIIFLIILVPTYISNFFIYPRPHYILYHFFLYLFLFSLLCTSLSFKRIIETERRWFRLTIVGFSILLISLLYVPQYKKSIENKPLPSKDFSLMLRACNLKGRVSVLGGDAPFSYNRFVGQNWLFNYYDIIRPSHFDICINNYKINCVIINDKMNDYFKDDPSYKQFIGNPQSMGFKMVNKTESHQVYAKSEII</sequence>
<feature type="transmembrane region" description="Helical" evidence="1">
    <location>
        <begin position="112"/>
        <end position="129"/>
    </location>
</feature>
<proteinExistence type="predicted"/>
<keyword evidence="3" id="KW-1185">Reference proteome</keyword>
<feature type="transmembrane region" description="Helical" evidence="1">
    <location>
        <begin position="399"/>
        <end position="417"/>
    </location>
</feature>
<dbReference type="Proteomes" id="UP000306402">
    <property type="component" value="Unassembled WGS sequence"/>
</dbReference>
<feature type="transmembrane region" description="Helical" evidence="1">
    <location>
        <begin position="368"/>
        <end position="387"/>
    </location>
</feature>
<dbReference type="EMBL" id="VCEJ01000004">
    <property type="protein sequence ID" value="TLV00389.1"/>
    <property type="molecule type" value="Genomic_DNA"/>
</dbReference>
<organism evidence="2 3">
    <name type="scientific">Dyadobacter luticola</name>
    <dbReference type="NCBI Taxonomy" id="1979387"/>
    <lineage>
        <taxon>Bacteria</taxon>
        <taxon>Pseudomonadati</taxon>
        <taxon>Bacteroidota</taxon>
        <taxon>Cytophagia</taxon>
        <taxon>Cytophagales</taxon>
        <taxon>Spirosomataceae</taxon>
        <taxon>Dyadobacter</taxon>
    </lineage>
</organism>
<feature type="transmembrane region" description="Helical" evidence="1">
    <location>
        <begin position="12"/>
        <end position="33"/>
    </location>
</feature>
<name>A0A5R9KWB8_9BACT</name>
<feature type="transmembrane region" description="Helical" evidence="1">
    <location>
        <begin position="87"/>
        <end position="105"/>
    </location>
</feature>
<dbReference type="AlphaFoldDB" id="A0A5R9KWB8"/>
<evidence type="ECO:0008006" key="4">
    <source>
        <dbReference type="Google" id="ProtNLM"/>
    </source>
</evidence>
<evidence type="ECO:0000313" key="3">
    <source>
        <dbReference type="Proteomes" id="UP000306402"/>
    </source>
</evidence>
<feature type="transmembrane region" description="Helical" evidence="1">
    <location>
        <begin position="135"/>
        <end position="153"/>
    </location>
</feature>
<accession>A0A5R9KWB8</accession>
<feature type="transmembrane region" description="Helical" evidence="1">
    <location>
        <begin position="342"/>
        <end position="362"/>
    </location>
</feature>
<keyword evidence="1" id="KW-0472">Membrane</keyword>
<reference evidence="2 3" key="1">
    <citation type="submission" date="2019-05" db="EMBL/GenBank/DDBJ databases">
        <authorList>
            <person name="Qu J.-H."/>
        </authorList>
    </citation>
    <scope>NUCLEOTIDE SEQUENCE [LARGE SCALE GENOMIC DNA]</scope>
    <source>
        <strain evidence="2 3">T17</strain>
    </source>
</reference>
<evidence type="ECO:0000256" key="1">
    <source>
        <dbReference type="SAM" id="Phobius"/>
    </source>
</evidence>
<feature type="transmembrane region" description="Helical" evidence="1">
    <location>
        <begin position="309"/>
        <end position="327"/>
    </location>
</feature>
<protein>
    <recommendedName>
        <fullName evidence="4">Glycosyltransferase RgtA/B/C/D-like domain-containing protein</fullName>
    </recommendedName>
</protein>
<keyword evidence="1" id="KW-1133">Transmembrane helix</keyword>
<dbReference type="RefSeq" id="WP_138365769.1">
    <property type="nucleotide sequence ID" value="NZ_VCEJ01000004.1"/>
</dbReference>
<evidence type="ECO:0000313" key="2">
    <source>
        <dbReference type="EMBL" id="TLV00389.1"/>
    </source>
</evidence>
<feature type="transmembrane region" description="Helical" evidence="1">
    <location>
        <begin position="197"/>
        <end position="216"/>
    </location>
</feature>
<feature type="transmembrane region" description="Helical" evidence="1">
    <location>
        <begin position="160"/>
        <end position="191"/>
    </location>
</feature>
<gene>
    <name evidence="2" type="ORF">FEN17_12925</name>
</gene>